<dbReference type="PANTHER" id="PTHR43877">
    <property type="entry name" value="AMINOALKYLPHOSPHONATE N-ACETYLTRANSFERASE-RELATED-RELATED"/>
    <property type="match status" value="1"/>
</dbReference>
<evidence type="ECO:0000313" key="5">
    <source>
        <dbReference type="EMBL" id="NJP67282.1"/>
    </source>
</evidence>
<gene>
    <name evidence="5" type="ORF">HCJ92_13475</name>
</gene>
<keyword evidence="2" id="KW-0012">Acyltransferase</keyword>
<protein>
    <submittedName>
        <fullName evidence="5">GNAT family N-acetyltransferase</fullName>
    </submittedName>
</protein>
<accession>A0ABX1AJH8</accession>
<evidence type="ECO:0000313" key="6">
    <source>
        <dbReference type="Proteomes" id="UP000746503"/>
    </source>
</evidence>
<dbReference type="EMBL" id="JAAVJB010000098">
    <property type="protein sequence ID" value="NJP67282.1"/>
    <property type="molecule type" value="Genomic_DNA"/>
</dbReference>
<feature type="region of interest" description="Disordered" evidence="3">
    <location>
        <begin position="1"/>
        <end position="43"/>
    </location>
</feature>
<dbReference type="RefSeq" id="WP_167933812.1">
    <property type="nucleotide sequence ID" value="NZ_JAAVJB010000098.1"/>
</dbReference>
<name>A0ABX1AJH8_9ACTN</name>
<dbReference type="Pfam" id="PF00583">
    <property type="entry name" value="Acetyltransf_1"/>
    <property type="match status" value="1"/>
</dbReference>
<proteinExistence type="predicted"/>
<comment type="caution">
    <text evidence="5">The sequence shown here is derived from an EMBL/GenBank/DDBJ whole genome shotgun (WGS) entry which is preliminary data.</text>
</comment>
<dbReference type="InterPro" id="IPR016181">
    <property type="entry name" value="Acyl_CoA_acyltransferase"/>
</dbReference>
<dbReference type="Proteomes" id="UP000746503">
    <property type="component" value="Unassembled WGS sequence"/>
</dbReference>
<evidence type="ECO:0000256" key="1">
    <source>
        <dbReference type="ARBA" id="ARBA00022679"/>
    </source>
</evidence>
<feature type="domain" description="N-acetyltransferase" evidence="4">
    <location>
        <begin position="53"/>
        <end position="201"/>
    </location>
</feature>
<evidence type="ECO:0000256" key="2">
    <source>
        <dbReference type="ARBA" id="ARBA00023315"/>
    </source>
</evidence>
<dbReference type="PROSITE" id="PS51186">
    <property type="entry name" value="GNAT"/>
    <property type="match status" value="1"/>
</dbReference>
<dbReference type="SUPFAM" id="SSF55729">
    <property type="entry name" value="Acyl-CoA N-acyltransferases (Nat)"/>
    <property type="match status" value="1"/>
</dbReference>
<keyword evidence="6" id="KW-1185">Reference proteome</keyword>
<reference evidence="5 6" key="1">
    <citation type="submission" date="2020-03" db="EMBL/GenBank/DDBJ databases">
        <title>Draft genome of Streptomyces sp. ventii, isolated from the Axial Seamount in the Pacific Ocean, and resequencing of the two type strains Streptomyces lonarensis strain NCL 716 and Streptomyces bohaiensis strain 11A07.</title>
        <authorList>
            <person name="Loughran R.M."/>
            <person name="Pfannmuller K.M."/>
            <person name="Wasson B.J."/>
            <person name="Deadmond M.C."/>
            <person name="Paddock B.E."/>
            <person name="Koyack M.J."/>
            <person name="Gallegos D.A."/>
            <person name="Mitchell E.A."/>
            <person name="Ushijima B."/>
            <person name="Saw J.H."/>
            <person name="Mcphail K.L."/>
            <person name="Videau P."/>
        </authorList>
    </citation>
    <scope>NUCLEOTIDE SEQUENCE [LARGE SCALE GENOMIC DNA]</scope>
    <source>
        <strain evidence="6">5675061</strain>
    </source>
</reference>
<evidence type="ECO:0000259" key="4">
    <source>
        <dbReference type="PROSITE" id="PS51186"/>
    </source>
</evidence>
<dbReference type="Gene3D" id="3.40.630.30">
    <property type="match status" value="1"/>
</dbReference>
<organism evidence="5 6">
    <name type="scientific">Streptomyces spiramenti</name>
    <dbReference type="NCBI Taxonomy" id="2720606"/>
    <lineage>
        <taxon>Bacteria</taxon>
        <taxon>Bacillati</taxon>
        <taxon>Actinomycetota</taxon>
        <taxon>Actinomycetes</taxon>
        <taxon>Kitasatosporales</taxon>
        <taxon>Streptomycetaceae</taxon>
        <taxon>Streptomyces</taxon>
    </lineage>
</organism>
<sequence length="212" mass="22258">MSETSAYRGPSRRPSRATGPTGSGAGRLCRPSVGPRADGVSGAAAPVAAPAGITLRPAGPSDIAAARAMHDRCSEESLARRYHGPPGDAGRYLPHLLGPHHGRSLAAWCEDGRLIGLGHLMWDGDEAEVALLVEDDWQRRGVGTALLTELLAAAALSGRRTVYAVTRPSDTAMVRTMRTSGLPLEYDHCDGALVVSARTARNAVPVTSPPRR</sequence>
<dbReference type="InterPro" id="IPR000182">
    <property type="entry name" value="GNAT_dom"/>
</dbReference>
<keyword evidence="1" id="KW-0808">Transferase</keyword>
<dbReference type="InterPro" id="IPR050832">
    <property type="entry name" value="Bact_Acetyltransf"/>
</dbReference>
<evidence type="ECO:0000256" key="3">
    <source>
        <dbReference type="SAM" id="MobiDB-lite"/>
    </source>
</evidence>